<evidence type="ECO:0000313" key="4">
    <source>
        <dbReference type="Proteomes" id="UP000214646"/>
    </source>
</evidence>
<dbReference type="AlphaFoldDB" id="A0A225DRW8"/>
<feature type="compositionally biased region" description="Basic residues" evidence="1">
    <location>
        <begin position="133"/>
        <end position="154"/>
    </location>
</feature>
<evidence type="ECO:0008006" key="5">
    <source>
        <dbReference type="Google" id="ProtNLM"/>
    </source>
</evidence>
<evidence type="ECO:0000313" key="2">
    <source>
        <dbReference type="EMBL" id="OWK35332.1"/>
    </source>
</evidence>
<reference evidence="3" key="2">
    <citation type="journal article" date="2018" name="Appl. Environ. Microbiol.">
        <title>Genome Analysis of Fimbriiglobus ruber SP5(T), a Planctomycete with Confirmed Chitinolytic Capability.</title>
        <authorList>
            <person name="Ravin N.V."/>
            <person name="Rakitin A.L."/>
            <person name="Ivanova A.A."/>
            <person name="Beletsky A.V."/>
            <person name="Kulichevskaya I.S."/>
            <person name="Mardanov A.V."/>
            <person name="Dedysh S.N."/>
        </authorList>
    </citation>
    <scope>NUCLEOTIDE SEQUENCE</scope>
    <source>
        <strain evidence="3">SP5</strain>
    </source>
</reference>
<name>A0A225DRW8_9BACT</name>
<dbReference type="EMBL" id="NIDE01000003">
    <property type="protein sequence ID" value="OWK44250.1"/>
    <property type="molecule type" value="Genomic_DNA"/>
</dbReference>
<dbReference type="Proteomes" id="UP000214646">
    <property type="component" value="Unassembled WGS sequence"/>
</dbReference>
<evidence type="ECO:0000256" key="1">
    <source>
        <dbReference type="SAM" id="MobiDB-lite"/>
    </source>
</evidence>
<proteinExistence type="predicted"/>
<feature type="region of interest" description="Disordered" evidence="1">
    <location>
        <begin position="132"/>
        <end position="157"/>
    </location>
</feature>
<reference evidence="4" key="1">
    <citation type="submission" date="2017-06" db="EMBL/GenBank/DDBJ databases">
        <title>Genome analysis of Fimbriiglobus ruber SP5, the first member of the order Planctomycetales with confirmed chitinolytic capability.</title>
        <authorList>
            <person name="Ravin N.V."/>
            <person name="Rakitin A.L."/>
            <person name="Ivanova A.A."/>
            <person name="Beletsky A.V."/>
            <person name="Kulichevskaya I.S."/>
            <person name="Mardanov A.V."/>
            <person name="Dedysh S.N."/>
        </authorList>
    </citation>
    <scope>NUCLEOTIDE SEQUENCE [LARGE SCALE GENOMIC DNA]</scope>
    <source>
        <strain evidence="4">SP5</strain>
    </source>
</reference>
<sequence length="380" mass="42398">MLTVNGRVRVARIRWQGSDGSRTVIDGYLDRAERTISVGIREMACRLNGGGTNFDRTAENLAHVAQVHASGETLRTLIEAEGRKVVKAFREGTVPITWTAKDCVAEPGTAGPTRVYFGCDGVMAPMVTAGEKTKRRQTIQSKRRRRGRKCRPLPRAKAGADQKYKEFKLVTYYDEPKTHRLVVGTKGNGEEAGRLMRRLAGRIDLATAAEKVGNVDGAPWIRGQVEGRGLPLDALGLDFYHLAENVHKARRVVYGDSDVAGMVWAGDILHAFKHDGYDITWEKLVTWRALWRGPKRAAADALRNYVSERREMILYPAFAAKGWQIGSGPTEACCKTLTQRLKGPGMRWDADNAEAIMALESLRESDLWKTYWQTQLPQTT</sequence>
<evidence type="ECO:0000313" key="3">
    <source>
        <dbReference type="EMBL" id="OWK44250.1"/>
    </source>
</evidence>
<dbReference type="EMBL" id="NIDE01000018">
    <property type="protein sequence ID" value="OWK35332.1"/>
    <property type="molecule type" value="Genomic_DNA"/>
</dbReference>
<keyword evidence="4" id="KW-1185">Reference proteome</keyword>
<organism evidence="3 4">
    <name type="scientific">Fimbriiglobus ruber</name>
    <dbReference type="NCBI Taxonomy" id="1908690"/>
    <lineage>
        <taxon>Bacteria</taxon>
        <taxon>Pseudomonadati</taxon>
        <taxon>Planctomycetota</taxon>
        <taxon>Planctomycetia</taxon>
        <taxon>Gemmatales</taxon>
        <taxon>Gemmataceae</taxon>
        <taxon>Fimbriiglobus</taxon>
    </lineage>
</organism>
<gene>
    <name evidence="3" type="ORF">FRUB_02182</name>
    <name evidence="2" type="ORF">FRUB_09493</name>
</gene>
<protein>
    <recommendedName>
        <fullName evidence="5">ISKra4 family transposase</fullName>
    </recommendedName>
</protein>
<comment type="caution">
    <text evidence="3">The sequence shown here is derived from an EMBL/GenBank/DDBJ whole genome shotgun (WGS) entry which is preliminary data.</text>
</comment>
<accession>A0A225DRW8</accession>